<dbReference type="EMBL" id="SOFP01000029">
    <property type="protein sequence ID" value="TFC17636.1"/>
    <property type="molecule type" value="Genomic_DNA"/>
</dbReference>
<sequence length="137" mass="15292">MPNELDRTGLVAEALAAADTIIDDFGHHRRDAYFAGFAAEATFVFHTVPERLETRAAYEELWRDWEQTNGFRVLGCTSANRRLQLLGTVAVFSHDVTTLLESDGVEETQRERETIVLALQGGRWLGVHEHLSPASPA</sequence>
<dbReference type="RefSeq" id="WP_134566061.1">
    <property type="nucleotide sequence ID" value="NZ_SOFP01000029.1"/>
</dbReference>
<reference evidence="2 3" key="1">
    <citation type="submission" date="2019-03" db="EMBL/GenBank/DDBJ databases">
        <title>Genomics of glacier-inhabiting Cryobacterium strains.</title>
        <authorList>
            <person name="Liu Q."/>
            <person name="Xin Y.-H."/>
        </authorList>
    </citation>
    <scope>NUCLEOTIDE SEQUENCE [LARGE SCALE GENOMIC DNA]</scope>
    <source>
        <strain evidence="2 3">MDT1-3</strain>
    </source>
</reference>
<dbReference type="Gene3D" id="3.10.450.50">
    <property type="match status" value="1"/>
</dbReference>
<organism evidence="2 3">
    <name type="scientific">Cryobacterium algoritolerans</name>
    <dbReference type="NCBI Taxonomy" id="1259184"/>
    <lineage>
        <taxon>Bacteria</taxon>
        <taxon>Bacillati</taxon>
        <taxon>Actinomycetota</taxon>
        <taxon>Actinomycetes</taxon>
        <taxon>Micrococcales</taxon>
        <taxon>Microbacteriaceae</taxon>
        <taxon>Cryobacterium</taxon>
    </lineage>
</organism>
<evidence type="ECO:0000313" key="2">
    <source>
        <dbReference type="EMBL" id="TFC17636.1"/>
    </source>
</evidence>
<dbReference type="Pfam" id="PF13474">
    <property type="entry name" value="SnoaL_3"/>
    <property type="match status" value="1"/>
</dbReference>
<evidence type="ECO:0000313" key="3">
    <source>
        <dbReference type="Proteomes" id="UP000298412"/>
    </source>
</evidence>
<dbReference type="OrthoDB" id="8420006at2"/>
<dbReference type="AlphaFoldDB" id="A0A4R8WV30"/>
<keyword evidence="3" id="KW-1185">Reference proteome</keyword>
<protein>
    <submittedName>
        <fullName evidence="2">DUF4440 domain-containing protein</fullName>
    </submittedName>
</protein>
<dbReference type="Proteomes" id="UP000298412">
    <property type="component" value="Unassembled WGS sequence"/>
</dbReference>
<comment type="caution">
    <text evidence="2">The sequence shown here is derived from an EMBL/GenBank/DDBJ whole genome shotgun (WGS) entry which is preliminary data.</text>
</comment>
<dbReference type="InterPro" id="IPR037401">
    <property type="entry name" value="SnoaL-like"/>
</dbReference>
<name>A0A4R8WV30_9MICO</name>
<gene>
    <name evidence="2" type="ORF">E3O19_05795</name>
</gene>
<evidence type="ECO:0000259" key="1">
    <source>
        <dbReference type="Pfam" id="PF13474"/>
    </source>
</evidence>
<dbReference type="InterPro" id="IPR032710">
    <property type="entry name" value="NTF2-like_dom_sf"/>
</dbReference>
<accession>A0A4R8WV30</accession>
<dbReference type="SUPFAM" id="SSF54427">
    <property type="entry name" value="NTF2-like"/>
    <property type="match status" value="1"/>
</dbReference>
<feature type="domain" description="SnoaL-like" evidence="1">
    <location>
        <begin position="16"/>
        <end position="134"/>
    </location>
</feature>
<proteinExistence type="predicted"/>